<dbReference type="Proteomes" id="UP001234297">
    <property type="component" value="Chromosome 12"/>
</dbReference>
<evidence type="ECO:0000313" key="1">
    <source>
        <dbReference type="EMBL" id="KAJ8616090.1"/>
    </source>
</evidence>
<accession>A0ACC2K4P5</accession>
<proteinExistence type="predicted"/>
<name>A0ACC2K4P5_PERAE</name>
<organism evidence="1 2">
    <name type="scientific">Persea americana</name>
    <name type="common">Avocado</name>
    <dbReference type="NCBI Taxonomy" id="3435"/>
    <lineage>
        <taxon>Eukaryota</taxon>
        <taxon>Viridiplantae</taxon>
        <taxon>Streptophyta</taxon>
        <taxon>Embryophyta</taxon>
        <taxon>Tracheophyta</taxon>
        <taxon>Spermatophyta</taxon>
        <taxon>Magnoliopsida</taxon>
        <taxon>Magnoliidae</taxon>
        <taxon>Laurales</taxon>
        <taxon>Lauraceae</taxon>
        <taxon>Persea</taxon>
    </lineage>
</organism>
<dbReference type="EMBL" id="CM056820">
    <property type="protein sequence ID" value="KAJ8616090.1"/>
    <property type="molecule type" value="Genomic_DNA"/>
</dbReference>
<reference evidence="1 2" key="1">
    <citation type="journal article" date="2022" name="Hortic Res">
        <title>A haplotype resolved chromosomal level avocado genome allows analysis of novel avocado genes.</title>
        <authorList>
            <person name="Nath O."/>
            <person name="Fletcher S.J."/>
            <person name="Hayward A."/>
            <person name="Shaw L.M."/>
            <person name="Masouleh A.K."/>
            <person name="Furtado A."/>
            <person name="Henry R.J."/>
            <person name="Mitter N."/>
        </authorList>
    </citation>
    <scope>NUCLEOTIDE SEQUENCE [LARGE SCALE GENOMIC DNA]</scope>
    <source>
        <strain evidence="2">cv. Hass</strain>
    </source>
</reference>
<protein>
    <submittedName>
        <fullName evidence="1">Uncharacterized protein</fullName>
    </submittedName>
</protein>
<comment type="caution">
    <text evidence="1">The sequence shown here is derived from an EMBL/GenBank/DDBJ whole genome shotgun (WGS) entry which is preliminary data.</text>
</comment>
<sequence length="98" mass="10673">MGCREVPDFSAPSALYLLQQRKPSTFRSFPLYAVTGGNLVSHQAQIGLGISNLKRYDCPCSTVFWQWWASPMSGGSESTRVCGNSKGGFQILLAALRA</sequence>
<evidence type="ECO:0000313" key="2">
    <source>
        <dbReference type="Proteomes" id="UP001234297"/>
    </source>
</evidence>
<keyword evidence="2" id="KW-1185">Reference proteome</keyword>
<gene>
    <name evidence="1" type="ORF">MRB53_035462</name>
</gene>